<accession>A0A4Y8ZKP1</accession>
<proteinExistence type="predicted"/>
<name>A0A4Y8ZKP1_9SPHN</name>
<dbReference type="AlphaFoldDB" id="A0A4Y8ZKP1"/>
<reference evidence="1 2" key="1">
    <citation type="submission" date="2019-03" db="EMBL/GenBank/DDBJ databases">
        <title>Genome sequence of Sphingomonas sp. 17J27-24.</title>
        <authorList>
            <person name="Kim M."/>
            <person name="Maeng S."/>
            <person name="Sathiyaraj S."/>
        </authorList>
    </citation>
    <scope>NUCLEOTIDE SEQUENCE [LARGE SCALE GENOMIC DNA]</scope>
    <source>
        <strain evidence="1 2">17J27-24</strain>
    </source>
</reference>
<organism evidence="1 2">
    <name type="scientific">Sphingomonas parva</name>
    <dbReference type="NCBI Taxonomy" id="2555898"/>
    <lineage>
        <taxon>Bacteria</taxon>
        <taxon>Pseudomonadati</taxon>
        <taxon>Pseudomonadota</taxon>
        <taxon>Alphaproteobacteria</taxon>
        <taxon>Sphingomonadales</taxon>
        <taxon>Sphingomonadaceae</taxon>
        <taxon>Sphingomonas</taxon>
    </lineage>
</organism>
<sequence length="555" mass="59696">MWAYGDQAREASLASLLEELREAGDVLASAEPGLPWHSACVALFLRLAELLQALADAERDARGEDDLSPGQEMLMRGLIATAGAIDRSWRSGLAEQVPPTLAWLGLLGGGEDRALTVRRCEGWAFYAVYPELYLEAARALPEGAIVIGLRSIGAGLAALAASASRARAVVTVRPVGEPFDRRIVAGPGLERLVAGNLERDFVIVDEGPGLSGSSFGGTADWLERLGVPGERIHFMPSHDGDLGPQARDDHRAGWHARPRAVARFEDVLLVPGAPAPLARWFEDLTGPARAPLRDLSGGLWRSLSPSPGAPADPGREARKYLLETEQGRFLLKFVGLDSAGRDKLARARSLFEAGFSPEPLALRHGFLIERWMDGTSLEGSPPNLADYLAFRAQAFPAGKAGADLARLAGMARYNLGQSVGGAGERLLAPWTPERLEALQGAVRPVHVDGRLHAWEWIVVDGRVLKTDAVDHSVAHDLVGCQDIAWDVAGAAVELDLAPPALEALAAPLLGDRRALLDLLLPCYLAFQIGWWSYAGEAGARQQARYIRAAEKLMER</sequence>
<dbReference type="EMBL" id="SPDV01000068">
    <property type="protein sequence ID" value="TFI56580.1"/>
    <property type="molecule type" value="Genomic_DNA"/>
</dbReference>
<dbReference type="RefSeq" id="WP_135090206.1">
    <property type="nucleotide sequence ID" value="NZ_SPDV01000068.1"/>
</dbReference>
<comment type="caution">
    <text evidence="1">The sequence shown here is derived from an EMBL/GenBank/DDBJ whole genome shotgun (WGS) entry which is preliminary data.</text>
</comment>
<dbReference type="OrthoDB" id="7592571at2"/>
<gene>
    <name evidence="1" type="ORF">E2493_19435</name>
</gene>
<evidence type="ECO:0000313" key="2">
    <source>
        <dbReference type="Proteomes" id="UP000298213"/>
    </source>
</evidence>
<protein>
    <submittedName>
        <fullName evidence="1">Uncharacterized protein</fullName>
    </submittedName>
</protein>
<keyword evidence="2" id="KW-1185">Reference proteome</keyword>
<evidence type="ECO:0000313" key="1">
    <source>
        <dbReference type="EMBL" id="TFI56580.1"/>
    </source>
</evidence>
<dbReference type="Proteomes" id="UP000298213">
    <property type="component" value="Unassembled WGS sequence"/>
</dbReference>